<dbReference type="Gene3D" id="2.40.50.140">
    <property type="entry name" value="Nucleic acid-binding proteins"/>
    <property type="match status" value="1"/>
</dbReference>
<proteinExistence type="predicted"/>
<feature type="transmembrane region" description="Helical" evidence="3">
    <location>
        <begin position="369"/>
        <end position="390"/>
    </location>
</feature>
<dbReference type="SUPFAM" id="SSF50249">
    <property type="entry name" value="Nucleic acid-binding proteins"/>
    <property type="match status" value="1"/>
</dbReference>
<dbReference type="GO" id="GO:0000176">
    <property type="term" value="C:nuclear exosome (RNase complex)"/>
    <property type="evidence" value="ECO:0007669"/>
    <property type="project" value="TreeGrafter"/>
</dbReference>
<evidence type="ECO:0000313" key="5">
    <source>
        <dbReference type="EMBL" id="KAE9541329.1"/>
    </source>
</evidence>
<dbReference type="InterPro" id="IPR039771">
    <property type="entry name" value="Csl4"/>
</dbReference>
<dbReference type="OrthoDB" id="440760at2759"/>
<evidence type="ECO:0000256" key="2">
    <source>
        <dbReference type="ARBA" id="ARBA00022835"/>
    </source>
</evidence>
<keyword evidence="2" id="KW-0271">Exosome</keyword>
<reference evidence="5 6" key="1">
    <citation type="submission" date="2019-08" db="EMBL/GenBank/DDBJ databases">
        <title>The genome of the soybean aphid Biotype 1, its phylome, world population structure and adaptation to the North American continent.</title>
        <authorList>
            <person name="Giordano R."/>
            <person name="Donthu R.K."/>
            <person name="Hernandez A.G."/>
            <person name="Wright C.L."/>
            <person name="Zimin A.V."/>
        </authorList>
    </citation>
    <scope>NUCLEOTIDE SEQUENCE [LARGE SCALE GENOMIC DNA]</scope>
    <source>
        <tissue evidence="5">Whole aphids</tissue>
    </source>
</reference>
<feature type="transmembrane region" description="Helical" evidence="3">
    <location>
        <begin position="199"/>
        <end position="219"/>
    </location>
</feature>
<evidence type="ECO:0000256" key="3">
    <source>
        <dbReference type="SAM" id="Phobius"/>
    </source>
</evidence>
<feature type="domain" description="Exosome complex component N-terminal" evidence="4">
    <location>
        <begin position="6"/>
        <end position="44"/>
    </location>
</feature>
<dbReference type="SUPFAM" id="SSF110324">
    <property type="entry name" value="Ribosomal L27 protein-like"/>
    <property type="match status" value="1"/>
</dbReference>
<dbReference type="Pfam" id="PF14382">
    <property type="entry name" value="ECR1_N"/>
    <property type="match status" value="1"/>
</dbReference>
<feature type="transmembrane region" description="Helical" evidence="3">
    <location>
        <begin position="330"/>
        <end position="348"/>
    </location>
</feature>
<feature type="transmembrane region" description="Helical" evidence="3">
    <location>
        <begin position="274"/>
        <end position="294"/>
    </location>
</feature>
<comment type="caution">
    <text evidence="5">The sequence shown here is derived from an EMBL/GenBank/DDBJ whole genome shotgun (WGS) entry which is preliminary data.</text>
</comment>
<protein>
    <recommendedName>
        <fullName evidence="4">Exosome complex component N-terminal domain-containing protein</fullName>
    </recommendedName>
</protein>
<keyword evidence="3" id="KW-1133">Transmembrane helix</keyword>
<evidence type="ECO:0000313" key="6">
    <source>
        <dbReference type="Proteomes" id="UP000475862"/>
    </source>
</evidence>
<evidence type="ECO:0000259" key="4">
    <source>
        <dbReference type="Pfam" id="PF14382"/>
    </source>
</evidence>
<dbReference type="GO" id="GO:0006396">
    <property type="term" value="P:RNA processing"/>
    <property type="evidence" value="ECO:0007669"/>
    <property type="project" value="InterPro"/>
</dbReference>
<keyword evidence="3" id="KW-0472">Membrane</keyword>
<dbReference type="GO" id="GO:0003723">
    <property type="term" value="F:RNA binding"/>
    <property type="evidence" value="ECO:0007669"/>
    <property type="project" value="InterPro"/>
</dbReference>
<dbReference type="Proteomes" id="UP000475862">
    <property type="component" value="Unassembled WGS sequence"/>
</dbReference>
<sequence length="451" mass="51446">MENKIICVPGQRLCRLDSTHTLGKGTYKRQDYIYSSLAGIVNVDNTNNKISVVEVRSKDKTIVPAPGDIVTAMVTTLNQDMCKCLITSVCGHELNETYRSSLRRQDVRMKEIDKIDMLQCFRPGDIILARILPMTEAHTFKLTTAENELGVVIACSEYGHPMTPISWTEMKCTKTSVVEYRKVAKIVQDTTGENKAYKILAILLQKTLFLCLLSLLLVLKVVCTHTIRSLSLFPFTKSNIQLDLAFVLPFIKLEVFAISDAKMKCSAVVLSNSSFTAFILSVVTMSVVGSSLISKIKIHIFLIMEYNKVHFISSHSIMGILPFTEVRLSRSFGLCITTFLLSELLFYLDDVKQNFLMKVKQFYHFWPSYGFRQFFVRYSVFNFTIFSNFYRLFIVNLTLRTMGFSIELLMFSVSNFTVGGEKLSITLPILRLLLELSEPYLLTLFFTFTMF</sequence>
<dbReference type="InterPro" id="IPR025721">
    <property type="entry name" value="Exosome_cplx_N_dom"/>
</dbReference>
<name>A0A6G0TYG2_APHGL</name>
<keyword evidence="6" id="KW-1185">Reference proteome</keyword>
<evidence type="ECO:0000256" key="1">
    <source>
        <dbReference type="ARBA" id="ARBA00004604"/>
    </source>
</evidence>
<gene>
    <name evidence="5" type="ORF">AGLY_004574</name>
</gene>
<dbReference type="GO" id="GO:0005730">
    <property type="term" value="C:nucleolus"/>
    <property type="evidence" value="ECO:0007669"/>
    <property type="project" value="UniProtKB-SubCell"/>
</dbReference>
<keyword evidence="3" id="KW-0812">Transmembrane</keyword>
<comment type="subcellular location">
    <subcellularLocation>
        <location evidence="1">Nucleus</location>
        <location evidence="1">Nucleolus</location>
    </subcellularLocation>
</comment>
<dbReference type="GO" id="GO:0005737">
    <property type="term" value="C:cytoplasm"/>
    <property type="evidence" value="ECO:0007669"/>
    <property type="project" value="TreeGrafter"/>
</dbReference>
<accession>A0A6G0TYG2</accession>
<dbReference type="Gene3D" id="2.40.50.100">
    <property type="match status" value="1"/>
</dbReference>
<dbReference type="InterPro" id="IPR012340">
    <property type="entry name" value="NA-bd_OB-fold"/>
</dbReference>
<dbReference type="PANTHER" id="PTHR12686:SF8">
    <property type="entry name" value="EXOSOME COMPLEX COMPONENT CSL4"/>
    <property type="match status" value="1"/>
</dbReference>
<dbReference type="PANTHER" id="PTHR12686">
    <property type="entry name" value="3'-5' EXORIBONUCLEASE CSL4-RELATED"/>
    <property type="match status" value="1"/>
</dbReference>
<organism evidence="5 6">
    <name type="scientific">Aphis glycines</name>
    <name type="common">Soybean aphid</name>
    <dbReference type="NCBI Taxonomy" id="307491"/>
    <lineage>
        <taxon>Eukaryota</taxon>
        <taxon>Metazoa</taxon>
        <taxon>Ecdysozoa</taxon>
        <taxon>Arthropoda</taxon>
        <taxon>Hexapoda</taxon>
        <taxon>Insecta</taxon>
        <taxon>Pterygota</taxon>
        <taxon>Neoptera</taxon>
        <taxon>Paraneoptera</taxon>
        <taxon>Hemiptera</taxon>
        <taxon>Sternorrhyncha</taxon>
        <taxon>Aphidomorpha</taxon>
        <taxon>Aphidoidea</taxon>
        <taxon>Aphididae</taxon>
        <taxon>Aphidini</taxon>
        <taxon>Aphis</taxon>
        <taxon>Aphis</taxon>
    </lineage>
</organism>
<dbReference type="FunFam" id="2.40.50.140:FF:000198">
    <property type="entry name" value="Exosome complex component CSL4"/>
    <property type="match status" value="1"/>
</dbReference>
<dbReference type="EMBL" id="VYZN01000013">
    <property type="protein sequence ID" value="KAE9541329.1"/>
    <property type="molecule type" value="Genomic_DNA"/>
</dbReference>
<dbReference type="AlphaFoldDB" id="A0A6G0TYG2"/>